<dbReference type="RefSeq" id="WP_095688256.1">
    <property type="nucleotide sequence ID" value="NZ_CP016779.1"/>
</dbReference>
<reference evidence="2 3" key="1">
    <citation type="submission" date="2016-07" db="EMBL/GenBank/DDBJ databases">
        <title>High microdiversification within the ubiquitous acI lineage of Actinobacteria.</title>
        <authorList>
            <person name="Neuenschwander S.M."/>
            <person name="Salcher M."/>
            <person name="Ghai R."/>
            <person name="Pernthaler J."/>
        </authorList>
    </citation>
    <scope>NUCLEOTIDE SEQUENCE [LARGE SCALE GENOMIC DNA]</scope>
    <source>
        <strain evidence="2">MMS-IIB-91</strain>
    </source>
</reference>
<keyword evidence="1" id="KW-1133">Transmembrane helix</keyword>
<feature type="transmembrane region" description="Helical" evidence="1">
    <location>
        <begin position="163"/>
        <end position="196"/>
    </location>
</feature>
<dbReference type="GO" id="GO:0016780">
    <property type="term" value="F:phosphotransferase activity, for other substituted phosphate groups"/>
    <property type="evidence" value="ECO:0007669"/>
    <property type="project" value="InterPro"/>
</dbReference>
<dbReference type="InterPro" id="IPR000462">
    <property type="entry name" value="CDP-OH_P_trans"/>
</dbReference>
<dbReference type="EMBL" id="CP016779">
    <property type="protein sequence ID" value="ASY23994.1"/>
    <property type="molecule type" value="Genomic_DNA"/>
</dbReference>
<dbReference type="AlphaFoldDB" id="A0A249L4T4"/>
<gene>
    <name evidence="2" type="ORF">B1sIIB91_03620</name>
</gene>
<dbReference type="GO" id="GO:0016020">
    <property type="term" value="C:membrane"/>
    <property type="evidence" value="ECO:0007669"/>
    <property type="project" value="InterPro"/>
</dbReference>
<feature type="transmembrane region" description="Helical" evidence="1">
    <location>
        <begin position="66"/>
        <end position="87"/>
    </location>
</feature>
<accession>A0A249L4T4</accession>
<proteinExistence type="predicted"/>
<organism evidence="2 3">
    <name type="scientific">Candidatus Nanopelagicus abundans</name>
    <dbReference type="NCBI Taxonomy" id="1884916"/>
    <lineage>
        <taxon>Bacteria</taxon>
        <taxon>Bacillati</taxon>
        <taxon>Actinomycetota</taxon>
        <taxon>Actinomycetes</taxon>
        <taxon>Candidatus Nanopelagicales</taxon>
        <taxon>Candidatus Nanopelagicaceae</taxon>
        <taxon>Candidatus Nanopelagicus</taxon>
    </lineage>
</organism>
<dbReference type="Gene3D" id="1.20.120.1760">
    <property type="match status" value="1"/>
</dbReference>
<dbReference type="OrthoDB" id="5195266at2"/>
<dbReference type="KEGG" id="nab:B1sIIB91_03620"/>
<keyword evidence="3" id="KW-1185">Reference proteome</keyword>
<dbReference type="Pfam" id="PF01066">
    <property type="entry name" value="CDP-OH_P_transf"/>
    <property type="match status" value="1"/>
</dbReference>
<sequence>MKQQDFFIVWSKLHGDAKVAGIVKAWLIISFALVKPLSKLKFTPNILTLLGLFFGVLLYINAQSPWAALLLVLSLTCDGIDGSLAILTSKFSKWGALLDSTVDRITEVFWLITLYKIGADIKLLLAIAVFASVQEYLRARAGGLGMPQVGVVTFAERPVRASFIFIALVASAVDIAIIPQIVILWLLLQVISFLMVTRFLFLNLR</sequence>
<keyword evidence="1" id="KW-0812">Transmembrane</keyword>
<dbReference type="InterPro" id="IPR043130">
    <property type="entry name" value="CDP-OH_PTrfase_TM_dom"/>
</dbReference>
<dbReference type="Proteomes" id="UP000217210">
    <property type="component" value="Chromosome"/>
</dbReference>
<name>A0A249L4T4_9ACTN</name>
<feature type="transmembrane region" description="Helical" evidence="1">
    <location>
        <begin position="108"/>
        <end position="131"/>
    </location>
</feature>
<evidence type="ECO:0000256" key="1">
    <source>
        <dbReference type="SAM" id="Phobius"/>
    </source>
</evidence>
<evidence type="ECO:0000313" key="2">
    <source>
        <dbReference type="EMBL" id="ASY23994.1"/>
    </source>
</evidence>
<feature type="transmembrane region" description="Helical" evidence="1">
    <location>
        <begin position="42"/>
        <end position="60"/>
    </location>
</feature>
<dbReference type="GO" id="GO:0008654">
    <property type="term" value="P:phospholipid biosynthetic process"/>
    <property type="evidence" value="ECO:0007669"/>
    <property type="project" value="InterPro"/>
</dbReference>
<keyword evidence="2" id="KW-0808">Transferase</keyword>
<protein>
    <submittedName>
        <fullName evidence="2">CDP-diacylglycerol--glycerol-3-phosphate 3-phosphatidyltransferase</fullName>
    </submittedName>
</protein>
<keyword evidence="1" id="KW-0472">Membrane</keyword>
<evidence type="ECO:0000313" key="3">
    <source>
        <dbReference type="Proteomes" id="UP000217210"/>
    </source>
</evidence>